<dbReference type="EMBL" id="DMAN01000018">
    <property type="protein sequence ID" value="HAE25682.1"/>
    <property type="molecule type" value="Genomic_DNA"/>
</dbReference>
<evidence type="ECO:0000313" key="1">
    <source>
        <dbReference type="EMBL" id="HAE25682.1"/>
    </source>
</evidence>
<evidence type="ECO:0008006" key="3">
    <source>
        <dbReference type="Google" id="ProtNLM"/>
    </source>
</evidence>
<proteinExistence type="predicted"/>
<dbReference type="Pfam" id="PF11367">
    <property type="entry name" value="Tail_completion_gp17"/>
    <property type="match status" value="1"/>
</dbReference>
<dbReference type="InterPro" id="IPR021508">
    <property type="entry name" value="Gp17-like"/>
</dbReference>
<comment type="caution">
    <text evidence="1">The sequence shown here is derived from an EMBL/GenBank/DDBJ whole genome shotgun (WGS) entry which is preliminary data.</text>
</comment>
<organism evidence="1 2">
    <name type="scientific">Hyphomonas adhaerens</name>
    <dbReference type="NCBI Taxonomy" id="81029"/>
    <lineage>
        <taxon>Bacteria</taxon>
        <taxon>Pseudomonadati</taxon>
        <taxon>Pseudomonadota</taxon>
        <taxon>Alphaproteobacteria</taxon>
        <taxon>Hyphomonadales</taxon>
        <taxon>Hyphomonadaceae</taxon>
        <taxon>Hyphomonas</taxon>
    </lineage>
</organism>
<dbReference type="AlphaFoldDB" id="A0A3B9GTE5"/>
<dbReference type="RefSeq" id="WP_272986369.1">
    <property type="nucleotide sequence ID" value="NZ_CALCOC010000251.1"/>
</dbReference>
<reference evidence="1 2" key="1">
    <citation type="journal article" date="2018" name="Nat. Biotechnol.">
        <title>A standardized bacterial taxonomy based on genome phylogeny substantially revises the tree of life.</title>
        <authorList>
            <person name="Parks D.H."/>
            <person name="Chuvochina M."/>
            <person name="Waite D.W."/>
            <person name="Rinke C."/>
            <person name="Skarshewski A."/>
            <person name="Chaumeil P.A."/>
            <person name="Hugenholtz P."/>
        </authorList>
    </citation>
    <scope>NUCLEOTIDE SEQUENCE [LARGE SCALE GENOMIC DNA]</scope>
    <source>
        <strain evidence="1">UBA8733</strain>
    </source>
</reference>
<dbReference type="InterPro" id="IPR053745">
    <property type="entry name" value="Viral_Tail_Comp_sf"/>
</dbReference>
<name>A0A3B9GTE5_9PROT</name>
<sequence>MAGEFVDLAEALEKGLGVWLAEHAAVQASFGTNSVRVMAGEDDRTVFPRIQTGEDNFFPASTQGRPARMGTSRIHIWTRESGFTLCKRIGSAVLGALTVTDADGVNNGLAITGYRVTSGFNVLERYMRDPAENVRHGVLDFEMRFEPAA</sequence>
<dbReference type="Proteomes" id="UP000259610">
    <property type="component" value="Unassembled WGS sequence"/>
</dbReference>
<gene>
    <name evidence="1" type="ORF">DCG58_00855</name>
</gene>
<evidence type="ECO:0000313" key="2">
    <source>
        <dbReference type="Proteomes" id="UP000259610"/>
    </source>
</evidence>
<protein>
    <recommendedName>
        <fullName evidence="3">DUF3168 domain-containing protein</fullName>
    </recommendedName>
</protein>
<accession>A0A3B9GTE5</accession>
<dbReference type="Gene3D" id="3.30.2000.30">
    <property type="match status" value="1"/>
</dbReference>